<keyword evidence="6" id="KW-1185">Reference proteome</keyword>
<dbReference type="GO" id="GO:0050660">
    <property type="term" value="F:flavin adenine dinucleotide binding"/>
    <property type="evidence" value="ECO:0007669"/>
    <property type="project" value="InterPro"/>
</dbReference>
<feature type="signal peptide" evidence="3">
    <location>
        <begin position="1"/>
        <end position="16"/>
    </location>
</feature>
<evidence type="ECO:0000313" key="6">
    <source>
        <dbReference type="Proteomes" id="UP001152888"/>
    </source>
</evidence>
<dbReference type="InterPro" id="IPR000172">
    <property type="entry name" value="GMC_OxRdtase_N"/>
</dbReference>
<comment type="similarity">
    <text evidence="1 2">Belongs to the GMC oxidoreductase family.</text>
</comment>
<dbReference type="Proteomes" id="UP001152888">
    <property type="component" value="Unassembled WGS sequence"/>
</dbReference>
<feature type="domain" description="Glucose-methanol-choline oxidoreductase N-terminal" evidence="4">
    <location>
        <begin position="151"/>
        <end position="174"/>
    </location>
</feature>
<feature type="chain" id="PRO_5040153833" description="Glucose-methanol-choline oxidoreductase N-terminal domain-containing protein" evidence="3">
    <location>
        <begin position="17"/>
        <end position="294"/>
    </location>
</feature>
<keyword evidence="2" id="KW-0274">FAD</keyword>
<evidence type="ECO:0000256" key="2">
    <source>
        <dbReference type="RuleBase" id="RU003968"/>
    </source>
</evidence>
<evidence type="ECO:0000256" key="1">
    <source>
        <dbReference type="ARBA" id="ARBA00010790"/>
    </source>
</evidence>
<dbReference type="PROSITE" id="PS00623">
    <property type="entry name" value="GMC_OXRED_1"/>
    <property type="match status" value="1"/>
</dbReference>
<dbReference type="PANTHER" id="PTHR11552:SF208">
    <property type="entry name" value="RE36204P-RELATED"/>
    <property type="match status" value="1"/>
</dbReference>
<keyword evidence="2" id="KW-0285">Flavoprotein</keyword>
<evidence type="ECO:0000256" key="3">
    <source>
        <dbReference type="SAM" id="SignalP"/>
    </source>
</evidence>
<evidence type="ECO:0000259" key="4">
    <source>
        <dbReference type="PROSITE" id="PS00623"/>
    </source>
</evidence>
<keyword evidence="3" id="KW-0732">Signal</keyword>
<organism evidence="5 6">
    <name type="scientific">Acanthoscelides obtectus</name>
    <name type="common">Bean weevil</name>
    <name type="synonym">Bruchus obtectus</name>
    <dbReference type="NCBI Taxonomy" id="200917"/>
    <lineage>
        <taxon>Eukaryota</taxon>
        <taxon>Metazoa</taxon>
        <taxon>Ecdysozoa</taxon>
        <taxon>Arthropoda</taxon>
        <taxon>Hexapoda</taxon>
        <taxon>Insecta</taxon>
        <taxon>Pterygota</taxon>
        <taxon>Neoptera</taxon>
        <taxon>Endopterygota</taxon>
        <taxon>Coleoptera</taxon>
        <taxon>Polyphaga</taxon>
        <taxon>Cucujiformia</taxon>
        <taxon>Chrysomeloidea</taxon>
        <taxon>Chrysomelidae</taxon>
        <taxon>Bruchinae</taxon>
        <taxon>Bruchini</taxon>
        <taxon>Acanthoscelides</taxon>
    </lineage>
</organism>
<name>A0A9P0PI85_ACAOB</name>
<dbReference type="SUPFAM" id="SSF54373">
    <property type="entry name" value="FAD-linked reductases, C-terminal domain"/>
    <property type="match status" value="1"/>
</dbReference>
<dbReference type="PANTHER" id="PTHR11552">
    <property type="entry name" value="GLUCOSE-METHANOL-CHOLINE GMC OXIDOREDUCTASE"/>
    <property type="match status" value="1"/>
</dbReference>
<accession>A0A9P0PI85</accession>
<dbReference type="Pfam" id="PF00732">
    <property type="entry name" value="GMC_oxred_N"/>
    <property type="match status" value="1"/>
</dbReference>
<dbReference type="OrthoDB" id="269227at2759"/>
<evidence type="ECO:0000313" key="5">
    <source>
        <dbReference type="EMBL" id="CAH1986729.1"/>
    </source>
</evidence>
<proteinExistence type="inferred from homology"/>
<comment type="caution">
    <text evidence="5">The sequence shown here is derived from an EMBL/GenBank/DDBJ whole genome shotgun (WGS) entry which is preliminary data.</text>
</comment>
<dbReference type="Gene3D" id="3.30.560.10">
    <property type="entry name" value="Glucose Oxidase, domain 3"/>
    <property type="match status" value="2"/>
</dbReference>
<protein>
    <recommendedName>
        <fullName evidence="4">Glucose-methanol-choline oxidoreductase N-terminal domain-containing protein</fullName>
    </recommendedName>
</protein>
<dbReference type="EMBL" id="CAKOFQ010007004">
    <property type="protein sequence ID" value="CAH1986729.1"/>
    <property type="molecule type" value="Genomic_DNA"/>
</dbReference>
<gene>
    <name evidence="5" type="ORF">ACAOBT_LOCUS17410</name>
</gene>
<dbReference type="Gene3D" id="3.50.50.60">
    <property type="entry name" value="FAD/NAD(P)-binding domain"/>
    <property type="match status" value="1"/>
</dbReference>
<dbReference type="SUPFAM" id="SSF51905">
    <property type="entry name" value="FAD/NAD(P)-binding domain"/>
    <property type="match status" value="1"/>
</dbReference>
<sequence>MLLELFLQALSVLLLALIVEKTPDNLGPIADLITGIVNKSSIISENLSPYRQNDGKDISVFPTSSSESIETYDFIIVGASPSGSALANRLSEVGKWNIIVLEAGGMPSPLTTIPVQCTLLSFTAYDWGAHTEPQEQHCRGCIDHRMKYAKGKGLGGSSIVNFMIYTRGNKIDYEKWEEMGNPGWSYEGVLPYFIKAEDALIAIKDNEYHGHGGYMKVLTQLMHPISVGYIRLRSKDSLDEPRYFTNFFSDPENIDVRAHIAGIREGQRIVSQPTMQRYGARIVDTPIPGRDREF</sequence>
<dbReference type="GO" id="GO:0016614">
    <property type="term" value="F:oxidoreductase activity, acting on CH-OH group of donors"/>
    <property type="evidence" value="ECO:0007669"/>
    <property type="project" value="InterPro"/>
</dbReference>
<dbReference type="AlphaFoldDB" id="A0A9P0PI85"/>
<dbReference type="InterPro" id="IPR036188">
    <property type="entry name" value="FAD/NAD-bd_sf"/>
</dbReference>
<dbReference type="InterPro" id="IPR012132">
    <property type="entry name" value="GMC_OxRdtase"/>
</dbReference>
<reference evidence="5" key="1">
    <citation type="submission" date="2022-03" db="EMBL/GenBank/DDBJ databases">
        <authorList>
            <person name="Sayadi A."/>
        </authorList>
    </citation>
    <scope>NUCLEOTIDE SEQUENCE</scope>
</reference>